<name>U2ZLN3_VIBPR</name>
<evidence type="ECO:0000313" key="2">
    <source>
        <dbReference type="Proteomes" id="UP000016570"/>
    </source>
</evidence>
<dbReference type="AlphaFoldDB" id="U2ZLN3"/>
<dbReference type="EMBL" id="BATJ01000018">
    <property type="protein sequence ID" value="GAD68671.1"/>
    <property type="molecule type" value="Genomic_DNA"/>
</dbReference>
<keyword evidence="2" id="KW-1185">Reference proteome</keyword>
<dbReference type="Proteomes" id="UP000016570">
    <property type="component" value="Unassembled WGS sequence"/>
</dbReference>
<proteinExistence type="predicted"/>
<evidence type="ECO:0000313" key="1">
    <source>
        <dbReference type="EMBL" id="GAD68671.1"/>
    </source>
</evidence>
<dbReference type="STRING" id="1219065.VPR01S_18_00740"/>
<sequence length="412" mass="44533">MMIRQHGSAILLVTSVLLLAALVITLGSARQMFFLLKQANNHIKSRQQHWLAEGALECAMAQIQPLKVWPDILSDCLDGKGILPQVTSTATGFLVSANAGFAHLRKEIQIGGDLSAGALQSSADLYFHGSASFSTPDPGAVTEQGWQCVAIRYRDQLVTTGAENKGLSAITPPYTGFPEPGMPGYCAAGHQTRSSSGTDLGQDFVRDESVEPFSAFFGVQAGQYARIRDAGSFTVLHGSGLPVRVEACGSKVANLVEMGQRHIWVEGGCEIEPQAYARLVQASQMTDGIILLIHDGVFSLMSDASAATLPALKGVMFLVNHDYTPQLADWSGFEAASYLQHEPNDIAIEVRQRAAYFQHGAISVSGGQFFAATGQAAIFYTTLDFAYNRDTVDAIRRTHAKIVWREGSWYAR</sequence>
<dbReference type="RefSeq" id="WP_021706640.1">
    <property type="nucleotide sequence ID" value="NZ_BATJ01000018.1"/>
</dbReference>
<accession>U2ZLN3</accession>
<evidence type="ECO:0008006" key="3">
    <source>
        <dbReference type="Google" id="ProtNLM"/>
    </source>
</evidence>
<dbReference type="eggNOG" id="COG3156">
    <property type="taxonomic scope" value="Bacteria"/>
</dbReference>
<gene>
    <name evidence="1" type="ORF">VPR01S_18_00740</name>
</gene>
<reference evidence="1 2" key="1">
    <citation type="submission" date="2013-09" db="EMBL/GenBank/DDBJ databases">
        <title>Whole genome shotgun sequence of Vibrio proteolyticus NBRC 13287.</title>
        <authorList>
            <person name="Isaki S."/>
            <person name="Hosoyama A."/>
            <person name="Numata M."/>
            <person name="Hashimoto M."/>
            <person name="Hosoyama Y."/>
            <person name="Tsuchikane K."/>
            <person name="Noguchi M."/>
            <person name="Hirakata S."/>
            <person name="Ichikawa N."/>
            <person name="Ohji S."/>
            <person name="Yamazoe A."/>
            <person name="Fujita N."/>
        </authorList>
    </citation>
    <scope>NUCLEOTIDE SEQUENCE [LARGE SCALE GENOMIC DNA]</scope>
    <source>
        <strain evidence="1 2">NBRC 13287</strain>
    </source>
</reference>
<protein>
    <recommendedName>
        <fullName evidence="3">Type 4 fimbrial biogenesis protein PilX N-terminal domain-containing protein</fullName>
    </recommendedName>
</protein>
<organism evidence="1 2">
    <name type="scientific">Vibrio proteolyticus NBRC 13287</name>
    <dbReference type="NCBI Taxonomy" id="1219065"/>
    <lineage>
        <taxon>Bacteria</taxon>
        <taxon>Pseudomonadati</taxon>
        <taxon>Pseudomonadota</taxon>
        <taxon>Gammaproteobacteria</taxon>
        <taxon>Vibrionales</taxon>
        <taxon>Vibrionaceae</taxon>
        <taxon>Vibrio</taxon>
    </lineage>
</organism>
<comment type="caution">
    <text evidence="1">The sequence shown here is derived from an EMBL/GenBank/DDBJ whole genome shotgun (WGS) entry which is preliminary data.</text>
</comment>